<feature type="transmembrane region" description="Helical" evidence="6">
    <location>
        <begin position="109"/>
        <end position="132"/>
    </location>
</feature>
<dbReference type="PROSITE" id="PS50850">
    <property type="entry name" value="MFS"/>
    <property type="match status" value="1"/>
</dbReference>
<keyword evidence="2" id="KW-1003">Cell membrane</keyword>
<dbReference type="InterPro" id="IPR020846">
    <property type="entry name" value="MFS_dom"/>
</dbReference>
<feature type="transmembrane region" description="Helical" evidence="6">
    <location>
        <begin position="51"/>
        <end position="74"/>
    </location>
</feature>
<dbReference type="GO" id="GO:0005886">
    <property type="term" value="C:plasma membrane"/>
    <property type="evidence" value="ECO:0007669"/>
    <property type="project" value="UniProtKB-SubCell"/>
</dbReference>
<accession>A0AAC8YYJ8</accession>
<dbReference type="PANTHER" id="PTHR43124:SF10">
    <property type="entry name" value="PURINE EFFLUX PUMP PBUE"/>
    <property type="match status" value="1"/>
</dbReference>
<feature type="transmembrane region" description="Helical" evidence="6">
    <location>
        <begin position="81"/>
        <end position="103"/>
    </location>
</feature>
<reference evidence="8 9" key="2">
    <citation type="journal article" date="2016" name="Genome Announc.">
        <title>Complete Genome Sequence of Sphingopyxis macrogoltabida Strain 203N (NBRC 111659), a Polyethylene Glycol Degrader.</title>
        <authorList>
            <person name="Ohtsubo Y."/>
            <person name="Nonoyama S."/>
            <person name="Nagata Y."/>
            <person name="Numata M."/>
            <person name="Tsuchikane K."/>
            <person name="Hosoyama A."/>
            <person name="Yamazoe A."/>
            <person name="Tsuda M."/>
            <person name="Fujita N."/>
            <person name="Kawai F."/>
        </authorList>
    </citation>
    <scope>NUCLEOTIDE SEQUENCE [LARGE SCALE GENOMIC DNA]</scope>
    <source>
        <strain evidence="8 9">203N</strain>
    </source>
</reference>
<dbReference type="Proteomes" id="UP000076088">
    <property type="component" value="Chromosome"/>
</dbReference>
<feature type="transmembrane region" description="Helical" evidence="6">
    <location>
        <begin position="144"/>
        <end position="165"/>
    </location>
</feature>
<keyword evidence="3 6" id="KW-0812">Transmembrane</keyword>
<feature type="transmembrane region" description="Helical" evidence="6">
    <location>
        <begin position="21"/>
        <end position="45"/>
    </location>
</feature>
<dbReference type="PANTHER" id="PTHR43124">
    <property type="entry name" value="PURINE EFFLUX PUMP PBUE"/>
    <property type="match status" value="1"/>
</dbReference>
<feature type="transmembrane region" description="Helical" evidence="6">
    <location>
        <begin position="331"/>
        <end position="353"/>
    </location>
</feature>
<evidence type="ECO:0000256" key="4">
    <source>
        <dbReference type="ARBA" id="ARBA00022989"/>
    </source>
</evidence>
<evidence type="ECO:0000256" key="3">
    <source>
        <dbReference type="ARBA" id="ARBA00022692"/>
    </source>
</evidence>
<gene>
    <name evidence="8" type="ORF">ATM17_06355</name>
</gene>
<organism evidence="8 9">
    <name type="scientific">Sphingopyxis macrogoltabida</name>
    <name type="common">Sphingomonas macrogoltabidus</name>
    <dbReference type="NCBI Taxonomy" id="33050"/>
    <lineage>
        <taxon>Bacteria</taxon>
        <taxon>Pseudomonadati</taxon>
        <taxon>Pseudomonadota</taxon>
        <taxon>Alphaproteobacteria</taxon>
        <taxon>Sphingomonadales</taxon>
        <taxon>Sphingomonadaceae</taxon>
        <taxon>Sphingopyxis</taxon>
    </lineage>
</organism>
<dbReference type="InterPro" id="IPR050189">
    <property type="entry name" value="MFS_Efflux_Transporters"/>
</dbReference>
<dbReference type="InterPro" id="IPR011701">
    <property type="entry name" value="MFS"/>
</dbReference>
<proteinExistence type="predicted"/>
<feature type="transmembrane region" description="Helical" evidence="6">
    <location>
        <begin position="171"/>
        <end position="190"/>
    </location>
</feature>
<feature type="transmembrane region" description="Helical" evidence="6">
    <location>
        <begin position="244"/>
        <end position="268"/>
    </location>
</feature>
<dbReference type="GO" id="GO:0022857">
    <property type="term" value="F:transmembrane transporter activity"/>
    <property type="evidence" value="ECO:0007669"/>
    <property type="project" value="InterPro"/>
</dbReference>
<dbReference type="InterPro" id="IPR036259">
    <property type="entry name" value="MFS_trans_sf"/>
</dbReference>
<evidence type="ECO:0000313" key="8">
    <source>
        <dbReference type="EMBL" id="AMU88663.1"/>
    </source>
</evidence>
<dbReference type="Gene3D" id="1.20.1250.20">
    <property type="entry name" value="MFS general substrate transporter like domains"/>
    <property type="match status" value="2"/>
</dbReference>
<feature type="transmembrane region" description="Helical" evidence="6">
    <location>
        <begin position="359"/>
        <end position="378"/>
    </location>
</feature>
<protein>
    <recommendedName>
        <fullName evidence="7">Major facilitator superfamily (MFS) profile domain-containing protein</fullName>
    </recommendedName>
</protein>
<feature type="transmembrane region" description="Helical" evidence="6">
    <location>
        <begin position="210"/>
        <end position="232"/>
    </location>
</feature>
<feature type="domain" description="Major facilitator superfamily (MFS) profile" evidence="7">
    <location>
        <begin position="16"/>
        <end position="384"/>
    </location>
</feature>
<dbReference type="RefSeq" id="WP_054728707.1">
    <property type="nucleotide sequence ID" value="NZ_CP009429.1"/>
</dbReference>
<dbReference type="AlphaFoldDB" id="A0AAC8YYJ8"/>
<comment type="subcellular location">
    <subcellularLocation>
        <location evidence="1">Cell membrane</location>
        <topology evidence="1">Multi-pass membrane protein</topology>
    </subcellularLocation>
</comment>
<keyword evidence="9" id="KW-1185">Reference proteome</keyword>
<keyword evidence="4 6" id="KW-1133">Transmembrane helix</keyword>
<dbReference type="Pfam" id="PF07690">
    <property type="entry name" value="MFS_1"/>
    <property type="match status" value="2"/>
</dbReference>
<evidence type="ECO:0000256" key="6">
    <source>
        <dbReference type="SAM" id="Phobius"/>
    </source>
</evidence>
<keyword evidence="5 6" id="KW-0472">Membrane</keyword>
<evidence type="ECO:0000256" key="5">
    <source>
        <dbReference type="ARBA" id="ARBA00023136"/>
    </source>
</evidence>
<evidence type="ECO:0000313" key="9">
    <source>
        <dbReference type="Proteomes" id="UP000076088"/>
    </source>
</evidence>
<feature type="transmembrane region" description="Helical" evidence="6">
    <location>
        <begin position="275"/>
        <end position="294"/>
    </location>
</feature>
<evidence type="ECO:0000256" key="1">
    <source>
        <dbReference type="ARBA" id="ARBA00004651"/>
    </source>
</evidence>
<evidence type="ECO:0000259" key="7">
    <source>
        <dbReference type="PROSITE" id="PS50850"/>
    </source>
</evidence>
<evidence type="ECO:0000256" key="2">
    <source>
        <dbReference type="ARBA" id="ARBA00022475"/>
    </source>
</evidence>
<dbReference type="KEGG" id="smaz:LH19_13565"/>
<dbReference type="SUPFAM" id="SSF103473">
    <property type="entry name" value="MFS general substrate transporter"/>
    <property type="match status" value="1"/>
</dbReference>
<dbReference type="EMBL" id="CP013344">
    <property type="protein sequence ID" value="AMU88663.1"/>
    <property type="molecule type" value="Genomic_DNA"/>
</dbReference>
<name>A0AAC8YYJ8_SPHMC</name>
<sequence>MTTAPSSAPSSRPAATPRASTWAAIYLGVAAATLPAVLPVMVGVFADRFGYGVAGAGTVAALNMAGILVGSLLCPLITARFGWAAVVRASLAVMIAGNLLTMLDDHYGYVAATRLLSGLGEGVVGGICYAAMGRSARPERSISIYFAGQSVVGMIGMGSFGWIAASLGWPWLFLILSAIAVPGFWLAAVIGRAQPAAAGPRAARSPGNPLVIGALGCILLYFIGMASLWPFLERIGVGKGLSPGTVAFALSASAFGGLAGSLVAGVVADRLARTTGLLSGLGLLAAAVGGLLFLPGTAAFVLSVSLFAFAWPFQYAFQFGLLASVDRDGRLIALTPAMTGGGLAVGPAIGGLLLENLSLGAVTAFCLLCVVAAVSGTIRLRASHFDILTPKYSAGE</sequence>
<reference evidence="9" key="1">
    <citation type="submission" date="2015-11" db="EMBL/GenBank/DDBJ databases">
        <title>Complete genome sequence of a polyethylene-glycol degrader Sphingopyxis macrogoltabida 203N (NBRC 111659).</title>
        <authorList>
            <person name="Yoshiyuki O."/>
            <person name="Shouta N."/>
            <person name="Nagata Y."/>
            <person name="Numata M."/>
            <person name="Tsuchikane K."/>
            <person name="Hosoyama A."/>
            <person name="Yamazoe A."/>
            <person name="Tsuda M."/>
            <person name="Fujita N."/>
            <person name="Kawai F."/>
        </authorList>
    </citation>
    <scope>NUCLEOTIDE SEQUENCE [LARGE SCALE GENOMIC DNA]</scope>
    <source>
        <strain evidence="9">203N</strain>
    </source>
</reference>